<name>A0AAD9AAE8_9PEZI</name>
<dbReference type="AlphaFoldDB" id="A0AAD9AAE8"/>
<accession>A0AAD9AAE8</accession>
<comment type="caution">
    <text evidence="2">The sequence shown here is derived from an EMBL/GenBank/DDBJ whole genome shotgun (WGS) entry which is preliminary data.</text>
</comment>
<evidence type="ECO:0000256" key="1">
    <source>
        <dbReference type="SAM" id="MobiDB-lite"/>
    </source>
</evidence>
<dbReference type="EMBL" id="JAQOWY010000310">
    <property type="protein sequence ID" value="KAK1844468.1"/>
    <property type="molecule type" value="Genomic_DNA"/>
</dbReference>
<feature type="region of interest" description="Disordered" evidence="1">
    <location>
        <begin position="1"/>
        <end position="41"/>
    </location>
</feature>
<evidence type="ECO:0000313" key="3">
    <source>
        <dbReference type="Proteomes" id="UP001243330"/>
    </source>
</evidence>
<reference evidence="2" key="1">
    <citation type="submission" date="2023-01" db="EMBL/GenBank/DDBJ databases">
        <title>Colletotrichum chrysophilum M932 genome sequence.</title>
        <authorList>
            <person name="Baroncelli R."/>
        </authorList>
    </citation>
    <scope>NUCLEOTIDE SEQUENCE</scope>
    <source>
        <strain evidence="2">M932</strain>
    </source>
</reference>
<protein>
    <submittedName>
        <fullName evidence="2">Uncharacterized protein</fullName>
    </submittedName>
</protein>
<dbReference type="Proteomes" id="UP001243330">
    <property type="component" value="Unassembled WGS sequence"/>
</dbReference>
<sequence length="108" mass="11505">MDHLPLTCGADRNSTLDSTTSHYPTGPTPTTQHPREPPSTAAPCLLLTGRLTLVTAKRSPAIASVFLITAVSPSYSISEILSSPFDPFCTSAASRCPVTRTLPRPVFH</sequence>
<gene>
    <name evidence="2" type="ORF">CCHR01_12911</name>
</gene>
<evidence type="ECO:0000313" key="2">
    <source>
        <dbReference type="EMBL" id="KAK1844468.1"/>
    </source>
</evidence>
<keyword evidence="3" id="KW-1185">Reference proteome</keyword>
<proteinExistence type="predicted"/>
<feature type="compositionally biased region" description="Polar residues" evidence="1">
    <location>
        <begin position="12"/>
        <end position="32"/>
    </location>
</feature>
<organism evidence="2 3">
    <name type="scientific">Colletotrichum chrysophilum</name>
    <dbReference type="NCBI Taxonomy" id="1836956"/>
    <lineage>
        <taxon>Eukaryota</taxon>
        <taxon>Fungi</taxon>
        <taxon>Dikarya</taxon>
        <taxon>Ascomycota</taxon>
        <taxon>Pezizomycotina</taxon>
        <taxon>Sordariomycetes</taxon>
        <taxon>Hypocreomycetidae</taxon>
        <taxon>Glomerellales</taxon>
        <taxon>Glomerellaceae</taxon>
        <taxon>Colletotrichum</taxon>
        <taxon>Colletotrichum gloeosporioides species complex</taxon>
    </lineage>
</organism>